<dbReference type="EMBL" id="JAGIYY010000002">
    <property type="protein sequence ID" value="MBP0438940.1"/>
    <property type="molecule type" value="Genomic_DNA"/>
</dbReference>
<comment type="similarity">
    <text evidence="1 10">Belongs to the alphaproteobacteria porin family.</text>
</comment>
<dbReference type="InterPro" id="IPR003684">
    <property type="entry name" value="Porin_alphabac"/>
</dbReference>
<keyword evidence="8 10" id="KW-0472">Membrane</keyword>
<evidence type="ECO:0000256" key="8">
    <source>
        <dbReference type="ARBA" id="ARBA00023136"/>
    </source>
</evidence>
<evidence type="ECO:0000256" key="7">
    <source>
        <dbReference type="ARBA" id="ARBA00023114"/>
    </source>
</evidence>
<keyword evidence="12" id="KW-1185">Reference proteome</keyword>
<name>A0A8J7R2B7_9HYPH</name>
<dbReference type="GO" id="GO:0046930">
    <property type="term" value="C:pore complex"/>
    <property type="evidence" value="ECO:0007669"/>
    <property type="project" value="UniProtKB-KW"/>
</dbReference>
<evidence type="ECO:0000256" key="6">
    <source>
        <dbReference type="ARBA" id="ARBA00023065"/>
    </source>
</evidence>
<keyword evidence="6 10" id="KW-0406">Ion transport</keyword>
<evidence type="ECO:0000256" key="10">
    <source>
        <dbReference type="RuleBase" id="RU364005"/>
    </source>
</evidence>
<dbReference type="GO" id="GO:0009279">
    <property type="term" value="C:cell outer membrane"/>
    <property type="evidence" value="ECO:0007669"/>
    <property type="project" value="UniProtKB-SubCell"/>
</dbReference>
<dbReference type="RefSeq" id="WP_209334941.1">
    <property type="nucleotide sequence ID" value="NZ_JAGIYY010000002.1"/>
</dbReference>
<evidence type="ECO:0000313" key="11">
    <source>
        <dbReference type="EMBL" id="MBP0438940.1"/>
    </source>
</evidence>
<sequence>MYIKTILLGSLAAFGAATSANAADAVVIAEPEPMEYVRVCDVYGTGYFYIPGTGTCLKVSGYYRYEITSIGSSDFGGDQYGDNVDGYRKRARFAPEFTVKSETELGTLTGYARIYAQWDTLEGSGADNATYLDHMQISLATANGTILVGYGDTPYSRFLGYAGPTIYEGRYGFNSSGEISYTYDSGNGLTAIVAAVENDDNSDWDTNFEGGVNFTRGWGSIGAMAGYDGVDENWGAKIGARFAIPDTAVKLTLDGFYSSDDDGVAGDYSIISPNGFISEWSVLAGASVPLGTKFAIVGTAQWFSDNDTLVGSDDEWEFSLGAPFAPVTGMSITPEVAYDTFSEEYTGILRFQRDF</sequence>
<comment type="caution">
    <text evidence="11">The sequence shown here is derived from an EMBL/GenBank/DDBJ whole genome shotgun (WGS) entry which is preliminary data.</text>
</comment>
<keyword evidence="9 10" id="KW-0998">Cell outer membrane</keyword>
<evidence type="ECO:0000256" key="3">
    <source>
        <dbReference type="ARBA" id="ARBA00022452"/>
    </source>
</evidence>
<comment type="function">
    <text evidence="10">Forms passive diffusion pores that allow small molecular weight hydrophilic materials across the outer membrane.</text>
</comment>
<reference evidence="11" key="1">
    <citation type="submission" date="2021-03" db="EMBL/GenBank/DDBJ databases">
        <title>Genome sequencing and assembly of Tianweitania sediminis.</title>
        <authorList>
            <person name="Chhetri G."/>
        </authorList>
    </citation>
    <scope>NUCLEOTIDE SEQUENCE</scope>
    <source>
        <strain evidence="11">Z8</strain>
    </source>
</reference>
<dbReference type="SUPFAM" id="SSF56935">
    <property type="entry name" value="Porins"/>
    <property type="match status" value="1"/>
</dbReference>
<dbReference type="GO" id="GO:0015288">
    <property type="term" value="F:porin activity"/>
    <property type="evidence" value="ECO:0007669"/>
    <property type="project" value="UniProtKB-KW"/>
</dbReference>
<evidence type="ECO:0000256" key="1">
    <source>
        <dbReference type="ARBA" id="ARBA00009521"/>
    </source>
</evidence>
<dbReference type="Proteomes" id="UP000666240">
    <property type="component" value="Unassembled WGS sequence"/>
</dbReference>
<evidence type="ECO:0000313" key="12">
    <source>
        <dbReference type="Proteomes" id="UP000666240"/>
    </source>
</evidence>
<evidence type="ECO:0000256" key="2">
    <source>
        <dbReference type="ARBA" id="ARBA00022448"/>
    </source>
</evidence>
<keyword evidence="2 10" id="KW-0813">Transport</keyword>
<evidence type="ECO:0000256" key="5">
    <source>
        <dbReference type="ARBA" id="ARBA00022729"/>
    </source>
</evidence>
<accession>A0A8J7R2B7</accession>
<organism evidence="11 12">
    <name type="scientific">Tianweitania sediminis</name>
    <dbReference type="NCBI Taxonomy" id="1502156"/>
    <lineage>
        <taxon>Bacteria</taxon>
        <taxon>Pseudomonadati</taxon>
        <taxon>Pseudomonadota</taxon>
        <taxon>Alphaproteobacteria</taxon>
        <taxon>Hyphomicrobiales</taxon>
        <taxon>Phyllobacteriaceae</taxon>
        <taxon>Tianweitania</taxon>
    </lineage>
</organism>
<keyword evidence="5 10" id="KW-0732">Signal</keyword>
<dbReference type="AlphaFoldDB" id="A0A8J7R2B7"/>
<comment type="domain">
    <text evidence="10">Consists of 16-stranded beta-barrel sheets, with large surface-exposed loops, that form a transmembrane pore at the center of each barrel. The pore is partially ocluded by a peptide loop that folds into the pore lumen.</text>
</comment>
<comment type="subcellular location">
    <subcellularLocation>
        <location evidence="10">Cell outer membrane</location>
        <topology evidence="10">Multi-pass membrane protein</topology>
    </subcellularLocation>
</comment>
<dbReference type="GO" id="GO:0006811">
    <property type="term" value="P:monoatomic ion transport"/>
    <property type="evidence" value="ECO:0007669"/>
    <property type="project" value="UniProtKB-KW"/>
</dbReference>
<keyword evidence="4 10" id="KW-0812">Transmembrane</keyword>
<feature type="signal peptide" evidence="10">
    <location>
        <begin position="1"/>
        <end position="22"/>
    </location>
</feature>
<proteinExistence type="inferred from homology"/>
<feature type="chain" id="PRO_5035338047" description="Porin" evidence="10">
    <location>
        <begin position="23"/>
        <end position="355"/>
    </location>
</feature>
<protein>
    <recommendedName>
        <fullName evidence="10">Porin</fullName>
    </recommendedName>
</protein>
<evidence type="ECO:0000256" key="9">
    <source>
        <dbReference type="ARBA" id="ARBA00023237"/>
    </source>
</evidence>
<gene>
    <name evidence="11" type="ORF">J5Y06_09790</name>
</gene>
<keyword evidence="7 10" id="KW-0626">Porin</keyword>
<dbReference type="Pfam" id="PF02530">
    <property type="entry name" value="Porin_2"/>
    <property type="match status" value="1"/>
</dbReference>
<keyword evidence="3 10" id="KW-1134">Transmembrane beta strand</keyword>
<evidence type="ECO:0000256" key="4">
    <source>
        <dbReference type="ARBA" id="ARBA00022692"/>
    </source>
</evidence>